<reference evidence="2 3" key="1">
    <citation type="journal article" date="2022" name="Nat. Ecol. Evol.">
        <title>A masculinizing supergene underlies an exaggerated male reproductive morph in a spider.</title>
        <authorList>
            <person name="Hendrickx F."/>
            <person name="De Corte Z."/>
            <person name="Sonet G."/>
            <person name="Van Belleghem S.M."/>
            <person name="Kostlbacher S."/>
            <person name="Vangestel C."/>
        </authorList>
    </citation>
    <scope>NUCLEOTIDE SEQUENCE [LARGE SCALE GENOMIC DNA]</scope>
    <source>
        <strain evidence="2">W744_W776</strain>
    </source>
</reference>
<protein>
    <recommendedName>
        <fullName evidence="4">cGMP-dependent protein kinase 1</fullName>
    </recommendedName>
</protein>
<sequence>MTLEVLADLTMGTVEELKEMVLKQEQDINQMKAMLIQKEDEIRQLRSLLDKYQSVFPVMSPQRYSRSARRKERAQGISAEPQSLRTIQEIIQAKFPEYPKSDR</sequence>
<evidence type="ECO:0008006" key="4">
    <source>
        <dbReference type="Google" id="ProtNLM"/>
    </source>
</evidence>
<keyword evidence="3" id="KW-1185">Reference proteome</keyword>
<feature type="coiled-coil region" evidence="1">
    <location>
        <begin position="14"/>
        <end position="55"/>
    </location>
</feature>
<dbReference type="EMBL" id="JAFNEN010000220">
    <property type="protein sequence ID" value="KAG8189164.1"/>
    <property type="molecule type" value="Genomic_DNA"/>
</dbReference>
<name>A0AAV6UYC1_9ARAC</name>
<accession>A0AAV6UYC1</accession>
<keyword evidence="1" id="KW-0175">Coiled coil</keyword>
<evidence type="ECO:0000313" key="3">
    <source>
        <dbReference type="Proteomes" id="UP000827092"/>
    </source>
</evidence>
<evidence type="ECO:0000256" key="1">
    <source>
        <dbReference type="SAM" id="Coils"/>
    </source>
</evidence>
<proteinExistence type="predicted"/>
<dbReference type="Gene3D" id="1.20.5.490">
    <property type="entry name" value="Single helix bin"/>
    <property type="match status" value="1"/>
</dbReference>
<organism evidence="2 3">
    <name type="scientific">Oedothorax gibbosus</name>
    <dbReference type="NCBI Taxonomy" id="931172"/>
    <lineage>
        <taxon>Eukaryota</taxon>
        <taxon>Metazoa</taxon>
        <taxon>Ecdysozoa</taxon>
        <taxon>Arthropoda</taxon>
        <taxon>Chelicerata</taxon>
        <taxon>Arachnida</taxon>
        <taxon>Araneae</taxon>
        <taxon>Araneomorphae</taxon>
        <taxon>Entelegynae</taxon>
        <taxon>Araneoidea</taxon>
        <taxon>Linyphiidae</taxon>
        <taxon>Erigoninae</taxon>
        <taxon>Oedothorax</taxon>
    </lineage>
</organism>
<comment type="caution">
    <text evidence="2">The sequence shown here is derived from an EMBL/GenBank/DDBJ whole genome shotgun (WGS) entry which is preliminary data.</text>
</comment>
<dbReference type="AlphaFoldDB" id="A0AAV6UYC1"/>
<evidence type="ECO:0000313" key="2">
    <source>
        <dbReference type="EMBL" id="KAG8189164.1"/>
    </source>
</evidence>
<dbReference type="Proteomes" id="UP000827092">
    <property type="component" value="Unassembled WGS sequence"/>
</dbReference>
<gene>
    <name evidence="2" type="ORF">JTE90_018456</name>
</gene>